<organism evidence="1">
    <name type="scientific">freshwater metagenome</name>
    <dbReference type="NCBI Taxonomy" id="449393"/>
    <lineage>
        <taxon>unclassified sequences</taxon>
        <taxon>metagenomes</taxon>
        <taxon>ecological metagenomes</taxon>
    </lineage>
</organism>
<reference evidence="1" key="1">
    <citation type="submission" date="2020-05" db="EMBL/GenBank/DDBJ databases">
        <authorList>
            <person name="Chiriac C."/>
            <person name="Salcher M."/>
            <person name="Ghai R."/>
            <person name="Kavagutti S V."/>
        </authorList>
    </citation>
    <scope>NUCLEOTIDE SEQUENCE</scope>
</reference>
<dbReference type="AlphaFoldDB" id="A0A6J7IQY6"/>
<name>A0A6J7IQY6_9ZZZZ</name>
<protein>
    <submittedName>
        <fullName evidence="1">Unannotated protein</fullName>
    </submittedName>
</protein>
<sequence length="66" mass="6878">MAMSVVPLSRASNSAYADCITMNSDELFARARSARALCNRAGISMRSLLPALDDTAGRGLLDGSAS</sequence>
<gene>
    <name evidence="1" type="ORF">UFOPK3472_04237</name>
</gene>
<proteinExistence type="predicted"/>
<accession>A0A6J7IQY6</accession>
<dbReference type="EMBL" id="CAFBLX010000509">
    <property type="protein sequence ID" value="CAB4933668.1"/>
    <property type="molecule type" value="Genomic_DNA"/>
</dbReference>
<evidence type="ECO:0000313" key="1">
    <source>
        <dbReference type="EMBL" id="CAB4933668.1"/>
    </source>
</evidence>